<evidence type="ECO:0008006" key="5">
    <source>
        <dbReference type="Google" id="ProtNLM"/>
    </source>
</evidence>
<reference evidence="3 4" key="1">
    <citation type="submission" date="2017-12" db="EMBL/GenBank/DDBJ databases">
        <title>Phylogenetic diversity of female urinary microbiome.</title>
        <authorList>
            <person name="Thomas-White K."/>
            <person name="Wolfe A.J."/>
        </authorList>
    </citation>
    <scope>NUCLEOTIDE SEQUENCE [LARGE SCALE GENOMIC DNA]</scope>
    <source>
        <strain evidence="3 4">UMB0018</strain>
    </source>
</reference>
<dbReference type="Proteomes" id="UP000234198">
    <property type="component" value="Unassembled WGS sequence"/>
</dbReference>
<evidence type="ECO:0000256" key="2">
    <source>
        <dbReference type="SAM" id="SignalP"/>
    </source>
</evidence>
<dbReference type="EMBL" id="PKKM01000007">
    <property type="protein sequence ID" value="PKY64389.1"/>
    <property type="molecule type" value="Genomic_DNA"/>
</dbReference>
<protein>
    <recommendedName>
        <fullName evidence="5">Lipoprotein</fullName>
    </recommendedName>
</protein>
<evidence type="ECO:0000313" key="4">
    <source>
        <dbReference type="Proteomes" id="UP000234198"/>
    </source>
</evidence>
<accession>A0A2I1HZU9</accession>
<comment type="caution">
    <text evidence="3">The sequence shown here is derived from an EMBL/GenBank/DDBJ whole genome shotgun (WGS) entry which is preliminary data.</text>
</comment>
<feature type="signal peptide" evidence="2">
    <location>
        <begin position="1"/>
        <end position="20"/>
    </location>
</feature>
<dbReference type="RefSeq" id="WP_009054602.1">
    <property type="nucleotide sequence ID" value="NZ_PKKM01000007.1"/>
</dbReference>
<name>A0A2I1HZU9_9ACTO</name>
<evidence type="ECO:0000313" key="3">
    <source>
        <dbReference type="EMBL" id="PKY64389.1"/>
    </source>
</evidence>
<feature type="region of interest" description="Disordered" evidence="1">
    <location>
        <begin position="25"/>
        <end position="66"/>
    </location>
</feature>
<evidence type="ECO:0000256" key="1">
    <source>
        <dbReference type="SAM" id="MobiDB-lite"/>
    </source>
</evidence>
<organism evidence="3 4">
    <name type="scientific">Schaalia odontolytica</name>
    <dbReference type="NCBI Taxonomy" id="1660"/>
    <lineage>
        <taxon>Bacteria</taxon>
        <taxon>Bacillati</taxon>
        <taxon>Actinomycetota</taxon>
        <taxon>Actinomycetes</taxon>
        <taxon>Actinomycetales</taxon>
        <taxon>Actinomycetaceae</taxon>
        <taxon>Schaalia</taxon>
    </lineage>
</organism>
<proteinExistence type="predicted"/>
<feature type="compositionally biased region" description="Low complexity" evidence="1">
    <location>
        <begin position="29"/>
        <end position="61"/>
    </location>
</feature>
<sequence length="165" mass="17340">MKRRIAAALLITLLPLGMSACLQVKTDNPTSSQSSSSAPSQEPTSTPTQASPSASSSSKSSQTKEEACAILDDKANAISSSLNEKDKASVIKTLSNFIDIMKSDEITNPEVKVAANSLANSAQKLLDATKAADDQPTAEQRSRILSATSEYLESMNSLQTVCTGK</sequence>
<gene>
    <name evidence="3" type="ORF">CYJ22_06160</name>
</gene>
<dbReference type="AlphaFoldDB" id="A0A2I1HZU9"/>
<keyword evidence="2" id="KW-0732">Signal</keyword>
<feature type="chain" id="PRO_5038927907" description="Lipoprotein" evidence="2">
    <location>
        <begin position="21"/>
        <end position="165"/>
    </location>
</feature>
<dbReference type="PROSITE" id="PS51257">
    <property type="entry name" value="PROKAR_LIPOPROTEIN"/>
    <property type="match status" value="1"/>
</dbReference>